<keyword evidence="3" id="KW-0238">DNA-binding</keyword>
<reference evidence="6 7" key="1">
    <citation type="journal article" date="2011" name="Stand. Genomic Sci.">
        <title>Complete genome sequence of Parvibaculum lavamentivorans type strain (DS-1(T)).</title>
        <authorList>
            <person name="Schleheck D."/>
            <person name="Weiss M."/>
            <person name="Pitluck S."/>
            <person name="Bruce D."/>
            <person name="Land M.L."/>
            <person name="Han S."/>
            <person name="Saunders E."/>
            <person name="Tapia R."/>
            <person name="Detter C."/>
            <person name="Brettin T."/>
            <person name="Han J."/>
            <person name="Woyke T."/>
            <person name="Goodwin L."/>
            <person name="Pennacchio L."/>
            <person name="Nolan M."/>
            <person name="Cook A.M."/>
            <person name="Kjelleberg S."/>
            <person name="Thomas T."/>
        </authorList>
    </citation>
    <scope>NUCLEOTIDE SEQUENCE [LARGE SCALE GENOMIC DNA]</scope>
    <source>
        <strain evidence="7">DS-1 / DSM 13023 / NCIMB 13966</strain>
    </source>
</reference>
<dbReference type="InterPro" id="IPR036388">
    <property type="entry name" value="WH-like_DNA-bd_sf"/>
</dbReference>
<dbReference type="HOGENOM" id="CLU_039613_6_3_5"/>
<protein>
    <submittedName>
        <fullName evidence="6">Transcriptional regulator, LysR family</fullName>
    </submittedName>
</protein>
<dbReference type="eggNOG" id="COG0583">
    <property type="taxonomic scope" value="Bacteria"/>
</dbReference>
<dbReference type="GO" id="GO:0000976">
    <property type="term" value="F:transcription cis-regulatory region binding"/>
    <property type="evidence" value="ECO:0007669"/>
    <property type="project" value="TreeGrafter"/>
</dbReference>
<dbReference type="PANTHER" id="PTHR30126">
    <property type="entry name" value="HTH-TYPE TRANSCRIPTIONAL REGULATOR"/>
    <property type="match status" value="1"/>
</dbReference>
<dbReference type="Gene3D" id="3.40.190.10">
    <property type="entry name" value="Periplasmic binding protein-like II"/>
    <property type="match status" value="2"/>
</dbReference>
<dbReference type="KEGG" id="pla:Plav_1244"/>
<evidence type="ECO:0000313" key="6">
    <source>
        <dbReference type="EMBL" id="ABS62864.1"/>
    </source>
</evidence>
<gene>
    <name evidence="6" type="ordered locus">Plav_1244</name>
</gene>
<dbReference type="Pfam" id="PF03466">
    <property type="entry name" value="LysR_substrate"/>
    <property type="match status" value="1"/>
</dbReference>
<keyword evidence="4" id="KW-0804">Transcription</keyword>
<comment type="similarity">
    <text evidence="1">Belongs to the LysR transcriptional regulatory family.</text>
</comment>
<sequence>MSDSKKTKEKSDANFARRVDWNLFQLFHEIVRAGGIGVAARRLNRQQPSVSAGLKRLEDHLGTALLRRTAQGVELLPAGRALFDLCETMMGAVRAAPHEVETAAGLVEGAINIRMMSSVVSPEFDAALAALHRHHPGVGIHIDVAPWREVIAALKSGEAEVGIAVDSAPDPALRYQPLIKEVQQLYCHKTHALYGMSVPQPSDLADQAFVMTGEDEPEDLASFRRRYGLGRRTGGFAENLHEAKRLIELGVGIGFLPTCVAETLDNQGALWPLLPEDVLPTYQVYLVTRDEPARNTPTELFLAEITSRLRERPAES</sequence>
<evidence type="ECO:0000313" key="7">
    <source>
        <dbReference type="Proteomes" id="UP000006377"/>
    </source>
</evidence>
<dbReference type="PROSITE" id="PS50931">
    <property type="entry name" value="HTH_LYSR"/>
    <property type="match status" value="1"/>
</dbReference>
<dbReference type="Proteomes" id="UP000006377">
    <property type="component" value="Chromosome"/>
</dbReference>
<dbReference type="PRINTS" id="PR00039">
    <property type="entry name" value="HTHLYSR"/>
</dbReference>
<organism evidence="6 7">
    <name type="scientific">Parvibaculum lavamentivorans (strain DS-1 / DSM 13023 / NCIMB 13966)</name>
    <dbReference type="NCBI Taxonomy" id="402881"/>
    <lineage>
        <taxon>Bacteria</taxon>
        <taxon>Pseudomonadati</taxon>
        <taxon>Pseudomonadota</taxon>
        <taxon>Alphaproteobacteria</taxon>
        <taxon>Hyphomicrobiales</taxon>
        <taxon>Parvibaculaceae</taxon>
        <taxon>Parvibaculum</taxon>
    </lineage>
</organism>
<accession>A7HSI1</accession>
<dbReference type="GO" id="GO:0003700">
    <property type="term" value="F:DNA-binding transcription factor activity"/>
    <property type="evidence" value="ECO:0007669"/>
    <property type="project" value="InterPro"/>
</dbReference>
<dbReference type="Pfam" id="PF00126">
    <property type="entry name" value="HTH_1"/>
    <property type="match status" value="1"/>
</dbReference>
<dbReference type="OrthoDB" id="9787460at2"/>
<evidence type="ECO:0000256" key="1">
    <source>
        <dbReference type="ARBA" id="ARBA00009437"/>
    </source>
</evidence>
<dbReference type="Gene3D" id="1.10.10.10">
    <property type="entry name" value="Winged helix-like DNA-binding domain superfamily/Winged helix DNA-binding domain"/>
    <property type="match status" value="1"/>
</dbReference>
<dbReference type="SUPFAM" id="SSF46785">
    <property type="entry name" value="Winged helix' DNA-binding domain"/>
    <property type="match status" value="1"/>
</dbReference>
<dbReference type="SUPFAM" id="SSF53850">
    <property type="entry name" value="Periplasmic binding protein-like II"/>
    <property type="match status" value="1"/>
</dbReference>
<dbReference type="STRING" id="402881.Plav_1244"/>
<dbReference type="InterPro" id="IPR036390">
    <property type="entry name" value="WH_DNA-bd_sf"/>
</dbReference>
<name>A7HSI1_PARL1</name>
<dbReference type="PANTHER" id="PTHR30126:SF98">
    <property type="entry name" value="HTH-TYPE TRANSCRIPTIONAL ACTIVATOR BAUR"/>
    <property type="match status" value="1"/>
</dbReference>
<feature type="domain" description="HTH lysR-type" evidence="5">
    <location>
        <begin position="19"/>
        <end position="76"/>
    </location>
</feature>
<dbReference type="EMBL" id="CP000774">
    <property type="protein sequence ID" value="ABS62864.1"/>
    <property type="molecule type" value="Genomic_DNA"/>
</dbReference>
<proteinExistence type="inferred from homology"/>
<evidence type="ECO:0000256" key="2">
    <source>
        <dbReference type="ARBA" id="ARBA00023015"/>
    </source>
</evidence>
<dbReference type="RefSeq" id="WP_012110132.1">
    <property type="nucleotide sequence ID" value="NC_009719.1"/>
</dbReference>
<evidence type="ECO:0000259" key="5">
    <source>
        <dbReference type="PROSITE" id="PS50931"/>
    </source>
</evidence>
<evidence type="ECO:0000256" key="4">
    <source>
        <dbReference type="ARBA" id="ARBA00023163"/>
    </source>
</evidence>
<evidence type="ECO:0000256" key="3">
    <source>
        <dbReference type="ARBA" id="ARBA00023125"/>
    </source>
</evidence>
<dbReference type="CDD" id="cd05466">
    <property type="entry name" value="PBP2_LTTR_substrate"/>
    <property type="match status" value="1"/>
</dbReference>
<keyword evidence="2" id="KW-0805">Transcription regulation</keyword>
<dbReference type="InterPro" id="IPR005119">
    <property type="entry name" value="LysR_subst-bd"/>
</dbReference>
<dbReference type="AlphaFoldDB" id="A7HSI1"/>
<keyword evidence="7" id="KW-1185">Reference proteome</keyword>
<dbReference type="InterPro" id="IPR000847">
    <property type="entry name" value="LysR_HTH_N"/>
</dbReference>